<evidence type="ECO:0000313" key="2">
    <source>
        <dbReference type="Proteomes" id="UP000641025"/>
    </source>
</evidence>
<dbReference type="Proteomes" id="UP000641025">
    <property type="component" value="Unassembled WGS sequence"/>
</dbReference>
<keyword evidence="2" id="KW-1185">Reference proteome</keyword>
<protein>
    <recommendedName>
        <fullName evidence="3">Lipoprotein</fullName>
    </recommendedName>
</protein>
<accession>A0ABS0YM96</accession>
<dbReference type="RefSeq" id="WP_199393555.1">
    <property type="nucleotide sequence ID" value="NZ_JAEMHK010000002.1"/>
</dbReference>
<evidence type="ECO:0008006" key="3">
    <source>
        <dbReference type="Google" id="ProtNLM"/>
    </source>
</evidence>
<organism evidence="1 2">
    <name type="scientific">Geomonas propionica</name>
    <dbReference type="NCBI Taxonomy" id="2798582"/>
    <lineage>
        <taxon>Bacteria</taxon>
        <taxon>Pseudomonadati</taxon>
        <taxon>Thermodesulfobacteriota</taxon>
        <taxon>Desulfuromonadia</taxon>
        <taxon>Geobacterales</taxon>
        <taxon>Geobacteraceae</taxon>
        <taxon>Geomonas</taxon>
    </lineage>
</organism>
<sequence>MLIFRILGLLTLLILINGCAIVGVTYWPFSREISTSEEITHLSKRVCDAYPARGEISIKSKEELISSWGRPYRKEITGGIEKLTFERERFGSGIGLWLVLVKIPLVWLPINKNECIVDIENDKVVRFSHYRQASNKFYGCGVYYDWVVTGGWQYGCGNDGGLGTAVQ</sequence>
<name>A0ABS0YM96_9BACT</name>
<dbReference type="EMBL" id="JAEMHK010000002">
    <property type="protein sequence ID" value="MBJ6799026.1"/>
    <property type="molecule type" value="Genomic_DNA"/>
</dbReference>
<proteinExistence type="predicted"/>
<comment type="caution">
    <text evidence="1">The sequence shown here is derived from an EMBL/GenBank/DDBJ whole genome shotgun (WGS) entry which is preliminary data.</text>
</comment>
<reference evidence="1 2" key="1">
    <citation type="submission" date="2020-12" db="EMBL/GenBank/DDBJ databases">
        <title>Geomonas sp. Red259, isolated from paddy soil.</title>
        <authorList>
            <person name="Xu Z."/>
            <person name="Zhang Z."/>
            <person name="Masuda Y."/>
            <person name="Itoh H."/>
            <person name="Senoo K."/>
        </authorList>
    </citation>
    <scope>NUCLEOTIDE SEQUENCE [LARGE SCALE GENOMIC DNA]</scope>
    <source>
        <strain evidence="1 2">Red259</strain>
    </source>
</reference>
<evidence type="ECO:0000313" key="1">
    <source>
        <dbReference type="EMBL" id="MBJ6799026.1"/>
    </source>
</evidence>
<gene>
    <name evidence="1" type="ORF">JFN90_02620</name>
</gene>